<sequence length="164" mass="18224">MSDAQTNPQQPQTPPVFNLQRVYLKDLSLELPNAPQIFLENEQPQVEVQLNVGVQRLAETVFEATVTATVTTKIKNQVLYLVEGKQAGIFELANIPAEQMDPLLGIVCPNMIYPYLRANVADAITRASLPPVHLTEVNFQAMYEQRLAEHQQQQQAVANGSAVN</sequence>
<keyword evidence="2 6" id="KW-0813">Transport</keyword>
<dbReference type="InterPro" id="IPR035958">
    <property type="entry name" value="SecB-like_sf"/>
</dbReference>
<dbReference type="GO" id="GO:0051262">
    <property type="term" value="P:protein tetramerization"/>
    <property type="evidence" value="ECO:0007669"/>
    <property type="project" value="InterPro"/>
</dbReference>
<dbReference type="Proteomes" id="UP000318405">
    <property type="component" value="Unassembled WGS sequence"/>
</dbReference>
<keyword evidence="5 6" id="KW-0143">Chaperone</keyword>
<dbReference type="OrthoDB" id="9795145at2"/>
<comment type="function">
    <text evidence="6">One of the proteins required for the normal export of preproteins out of the cell cytoplasm. It is a molecular chaperone that binds to a subset of precursor proteins, maintaining them in a translocation-competent state. It also specifically binds to its receptor SecA.</text>
</comment>
<dbReference type="HAMAP" id="MF_00821">
    <property type="entry name" value="SecB"/>
    <property type="match status" value="1"/>
</dbReference>
<evidence type="ECO:0000256" key="3">
    <source>
        <dbReference type="ARBA" id="ARBA00022927"/>
    </source>
</evidence>
<dbReference type="Pfam" id="PF02556">
    <property type="entry name" value="SecB"/>
    <property type="match status" value="1"/>
</dbReference>
<evidence type="ECO:0000313" key="8">
    <source>
        <dbReference type="Proteomes" id="UP000318405"/>
    </source>
</evidence>
<dbReference type="SUPFAM" id="SSF54611">
    <property type="entry name" value="SecB-like"/>
    <property type="match status" value="1"/>
</dbReference>
<dbReference type="PANTHER" id="PTHR36918">
    <property type="match status" value="1"/>
</dbReference>
<comment type="similarity">
    <text evidence="1 6">Belongs to the SecB family.</text>
</comment>
<evidence type="ECO:0000313" key="7">
    <source>
        <dbReference type="EMBL" id="TSH95043.1"/>
    </source>
</evidence>
<dbReference type="GO" id="GO:0006457">
    <property type="term" value="P:protein folding"/>
    <property type="evidence" value="ECO:0007669"/>
    <property type="project" value="UniProtKB-UniRule"/>
</dbReference>
<dbReference type="AlphaFoldDB" id="A0A556AQ83"/>
<keyword evidence="4 6" id="KW-0811">Translocation</keyword>
<accession>A0A556AQ83</accession>
<keyword evidence="3 6" id="KW-0653">Protein transport</keyword>
<dbReference type="InterPro" id="IPR003708">
    <property type="entry name" value="SecB"/>
</dbReference>
<evidence type="ECO:0000256" key="5">
    <source>
        <dbReference type="ARBA" id="ARBA00023186"/>
    </source>
</evidence>
<name>A0A556AQ83_9BURK</name>
<keyword evidence="8" id="KW-1185">Reference proteome</keyword>
<protein>
    <recommendedName>
        <fullName evidence="6">Protein-export protein SecB</fullName>
    </recommendedName>
</protein>
<comment type="subcellular location">
    <subcellularLocation>
        <location evidence="6">Cytoplasm</location>
    </subcellularLocation>
</comment>
<keyword evidence="6" id="KW-0963">Cytoplasm</keyword>
<evidence type="ECO:0000256" key="1">
    <source>
        <dbReference type="ARBA" id="ARBA00009990"/>
    </source>
</evidence>
<dbReference type="NCBIfam" id="TIGR00809">
    <property type="entry name" value="secB"/>
    <property type="match status" value="1"/>
</dbReference>
<dbReference type="RefSeq" id="WP_143948355.1">
    <property type="nucleotide sequence ID" value="NZ_BAABMB010000002.1"/>
</dbReference>
<proteinExistence type="inferred from homology"/>
<reference evidence="7 8" key="1">
    <citation type="submission" date="2019-07" db="EMBL/GenBank/DDBJ databases">
        <title>Qingshengfaniella alkalisoli gen. nov., sp. nov., isolated from saline soil.</title>
        <authorList>
            <person name="Xu L."/>
            <person name="Huang X.-X."/>
            <person name="Sun J.-Q."/>
        </authorList>
    </citation>
    <scope>NUCLEOTIDE SEQUENCE [LARGE SCALE GENOMIC DNA]</scope>
    <source>
        <strain evidence="7 8">DSM 27279</strain>
    </source>
</reference>
<evidence type="ECO:0000256" key="2">
    <source>
        <dbReference type="ARBA" id="ARBA00022448"/>
    </source>
</evidence>
<dbReference type="NCBIfam" id="NF004394">
    <property type="entry name" value="PRK05751.1-5"/>
    <property type="match status" value="1"/>
</dbReference>
<dbReference type="PANTHER" id="PTHR36918:SF1">
    <property type="entry name" value="PROTEIN-EXPORT PROTEIN SECB"/>
    <property type="match status" value="1"/>
</dbReference>
<dbReference type="GO" id="GO:0051082">
    <property type="term" value="F:unfolded protein binding"/>
    <property type="evidence" value="ECO:0007669"/>
    <property type="project" value="InterPro"/>
</dbReference>
<evidence type="ECO:0000256" key="6">
    <source>
        <dbReference type="HAMAP-Rule" id="MF_00821"/>
    </source>
</evidence>
<dbReference type="Gene3D" id="3.10.420.10">
    <property type="entry name" value="SecB-like"/>
    <property type="match status" value="1"/>
</dbReference>
<dbReference type="GO" id="GO:0015031">
    <property type="term" value="P:protein transport"/>
    <property type="evidence" value="ECO:0007669"/>
    <property type="project" value="UniProtKB-UniRule"/>
</dbReference>
<dbReference type="GO" id="GO:0005737">
    <property type="term" value="C:cytoplasm"/>
    <property type="evidence" value="ECO:0007669"/>
    <property type="project" value="UniProtKB-SubCell"/>
</dbReference>
<organism evidence="7 8">
    <name type="scientific">Verticiella sediminum</name>
    <dbReference type="NCBI Taxonomy" id="1247510"/>
    <lineage>
        <taxon>Bacteria</taxon>
        <taxon>Pseudomonadati</taxon>
        <taxon>Pseudomonadota</taxon>
        <taxon>Betaproteobacteria</taxon>
        <taxon>Burkholderiales</taxon>
        <taxon>Alcaligenaceae</taxon>
        <taxon>Verticiella</taxon>
    </lineage>
</organism>
<comment type="subunit">
    <text evidence="6">Homotetramer, a dimer of dimers. One homotetramer interacts with 1 SecA dimer.</text>
</comment>
<dbReference type="EMBL" id="VLTJ01000022">
    <property type="protein sequence ID" value="TSH95043.1"/>
    <property type="molecule type" value="Genomic_DNA"/>
</dbReference>
<dbReference type="PRINTS" id="PR01594">
    <property type="entry name" value="SECBCHAPRONE"/>
</dbReference>
<gene>
    <name evidence="6 7" type="primary">secB</name>
    <name evidence="7" type="ORF">FOZ76_11275</name>
</gene>
<comment type="caution">
    <text evidence="7">The sequence shown here is derived from an EMBL/GenBank/DDBJ whole genome shotgun (WGS) entry which is preliminary data.</text>
</comment>
<evidence type="ECO:0000256" key="4">
    <source>
        <dbReference type="ARBA" id="ARBA00023010"/>
    </source>
</evidence>